<accession>A0A348AQI4</accession>
<dbReference type="KEGG" id="mana:MAMMFC1_04044"/>
<gene>
    <name evidence="1" type="ORF">MAMMFC1_04044</name>
</gene>
<dbReference type="AlphaFoldDB" id="A0A348AQI4"/>
<protein>
    <submittedName>
        <fullName evidence="1">Uncharacterized protein</fullName>
    </submittedName>
</protein>
<organism evidence="1 2">
    <name type="scientific">Methylomusa anaerophila</name>
    <dbReference type="NCBI Taxonomy" id="1930071"/>
    <lineage>
        <taxon>Bacteria</taxon>
        <taxon>Bacillati</taxon>
        <taxon>Bacillota</taxon>
        <taxon>Negativicutes</taxon>
        <taxon>Selenomonadales</taxon>
        <taxon>Sporomusaceae</taxon>
        <taxon>Methylomusa</taxon>
    </lineage>
</organism>
<dbReference type="EMBL" id="AP018449">
    <property type="protein sequence ID" value="BBB93332.1"/>
    <property type="molecule type" value="Genomic_DNA"/>
</dbReference>
<proteinExistence type="predicted"/>
<evidence type="ECO:0000313" key="2">
    <source>
        <dbReference type="Proteomes" id="UP000276437"/>
    </source>
</evidence>
<keyword evidence="2" id="KW-1185">Reference proteome</keyword>
<name>A0A348AQI4_9FIRM</name>
<sequence>MRLRLTAKKTGDRFNNPYPDSFGYLRIGTPVNVDIGRPNVYASALDMEMLEAAGLLLVDSNKTSEKNIQGGGFDQKAQAAWGTSGAVSGGYQGSFLDITAEFHWAVQENISNGSAAQYILAWSKQKAGITLVGNPNQTQIYQCGTNGFREAIDAIISAVSEATIDPGKVLRAVNEFYRVYGTGFISKLELGAIGVFEGSAQYSSSSVEDRLDLGGSLSVSGFKGGANAAVEFAKKNIAQNATGNFEAHSFGVPVGSASEQWADGYMNAFAGTQLQKLADLNAWSAAFNMNIPAPTPPNLKPKPPNPEPIPTIPAGRVEDIEGAIRKMQLDVFADDYKRNNGHDPSPNDYSNYLDELRGVSLATMNQINLGILPPVNAKVNSRGSRVHPGYFQPPAGISGQIDFGGYAVTGFDYKPWSEVLPFLKSIEEAITGSQVCLGLALVWLSIRRTMGQYLKYCSRYEVLVPEGTDIAANAYVLSIQKMSEQIVTELRDPQSDWWDPSLVLQKLESEFQDILVRNGFDFFPYYELIKNNYEWLKRVPFGAVPVVPYGNALYYQPYGPKLQEKIETAPQSPSIGQLVVSKDALRFYPIISKDKNGDPFFAWMGTYRRDGSEVITAGTLTYFPGERYGYERFKTYVSLGMAYSYWDGEWEITANIIKDWSDRVHIVPKEPYNEPSWELQNTKSGKPPDCLVVYAPGDDPTRQMCLSGVNLDISFDRKVEQEHSPIWLVPIDYDVMRPFAETKFEHGGMPMWFEPMTEQLLDKLHNLGEKL</sequence>
<evidence type="ECO:0000313" key="1">
    <source>
        <dbReference type="EMBL" id="BBB93332.1"/>
    </source>
</evidence>
<dbReference type="Proteomes" id="UP000276437">
    <property type="component" value="Chromosome"/>
</dbReference>
<reference evidence="1 2" key="1">
    <citation type="journal article" date="2018" name="Int. J. Syst. Evol. Microbiol.">
        <title>Methylomusa anaerophila gen. nov., sp. nov., an anaerobic methanol-utilizing bacterium isolated from a microbial fuel cell.</title>
        <authorList>
            <person name="Amano N."/>
            <person name="Yamamuro A."/>
            <person name="Miyahara M."/>
            <person name="Kouzuma A."/>
            <person name="Abe T."/>
            <person name="Watanabe K."/>
        </authorList>
    </citation>
    <scope>NUCLEOTIDE SEQUENCE [LARGE SCALE GENOMIC DNA]</scope>
    <source>
        <strain evidence="1 2">MMFC1</strain>
    </source>
</reference>